<dbReference type="Proteomes" id="UP000593562">
    <property type="component" value="Unassembled WGS sequence"/>
</dbReference>
<evidence type="ECO:0000313" key="2">
    <source>
        <dbReference type="Proteomes" id="UP000593562"/>
    </source>
</evidence>
<proteinExistence type="predicted"/>
<accession>A0A7J7DLM3</accession>
<comment type="caution">
    <text evidence="1">The sequence shown here is derived from an EMBL/GenBank/DDBJ whole genome shotgun (WGS) entry which is preliminary data.</text>
</comment>
<name>A0A7J7DLM3_TRIWF</name>
<dbReference type="EMBL" id="JAAARO010000006">
    <property type="protein sequence ID" value="KAF5747272.1"/>
    <property type="molecule type" value="Genomic_DNA"/>
</dbReference>
<dbReference type="AlphaFoldDB" id="A0A7J7DLM3"/>
<keyword evidence="2" id="KW-1185">Reference proteome</keyword>
<gene>
    <name evidence="1" type="ORF">HS088_TW06G01453</name>
</gene>
<dbReference type="InParanoid" id="A0A7J7DLM3"/>
<reference evidence="1 2" key="1">
    <citation type="journal article" date="2020" name="Nat. Commun.">
        <title>Genome of Tripterygium wilfordii and identification of cytochrome P450 involved in triptolide biosynthesis.</title>
        <authorList>
            <person name="Tu L."/>
            <person name="Su P."/>
            <person name="Zhang Z."/>
            <person name="Gao L."/>
            <person name="Wang J."/>
            <person name="Hu T."/>
            <person name="Zhou J."/>
            <person name="Zhang Y."/>
            <person name="Zhao Y."/>
            <person name="Liu Y."/>
            <person name="Song Y."/>
            <person name="Tong Y."/>
            <person name="Lu Y."/>
            <person name="Yang J."/>
            <person name="Xu C."/>
            <person name="Jia M."/>
            <person name="Peters R.J."/>
            <person name="Huang L."/>
            <person name="Gao W."/>
        </authorList>
    </citation>
    <scope>NUCLEOTIDE SEQUENCE [LARGE SCALE GENOMIC DNA]</scope>
    <source>
        <strain evidence="2">cv. XIE 37</strain>
        <tissue evidence="1">Leaf</tissue>
    </source>
</reference>
<protein>
    <submittedName>
        <fullName evidence="1">Uncharacterized protein</fullName>
    </submittedName>
</protein>
<evidence type="ECO:0000313" key="1">
    <source>
        <dbReference type="EMBL" id="KAF5747272.1"/>
    </source>
</evidence>
<organism evidence="1 2">
    <name type="scientific">Tripterygium wilfordii</name>
    <name type="common">Thunder God vine</name>
    <dbReference type="NCBI Taxonomy" id="458696"/>
    <lineage>
        <taxon>Eukaryota</taxon>
        <taxon>Viridiplantae</taxon>
        <taxon>Streptophyta</taxon>
        <taxon>Embryophyta</taxon>
        <taxon>Tracheophyta</taxon>
        <taxon>Spermatophyta</taxon>
        <taxon>Magnoliopsida</taxon>
        <taxon>eudicotyledons</taxon>
        <taxon>Gunneridae</taxon>
        <taxon>Pentapetalae</taxon>
        <taxon>rosids</taxon>
        <taxon>fabids</taxon>
        <taxon>Celastrales</taxon>
        <taxon>Celastraceae</taxon>
        <taxon>Tripterygium</taxon>
    </lineage>
</organism>
<sequence>MTEEEICEVDLKETFFERGKEKQAKPGPVHRSSSSTQLFRDTDAFNPFVFLQNYPKTLRAGGASILFVIENNSGGGRLDPSGFGAGAAVRLGSPAL</sequence>